<keyword evidence="2" id="KW-0964">Secreted</keyword>
<dbReference type="InterPro" id="IPR002350">
    <property type="entry name" value="Kazal_dom"/>
</dbReference>
<dbReference type="PANTHER" id="PTHR21312">
    <property type="entry name" value="SERINE PROTEASE INHIBITOR"/>
    <property type="match status" value="1"/>
</dbReference>
<dbReference type="PROSITE" id="PS51465">
    <property type="entry name" value="KAZAL_2"/>
    <property type="match status" value="3"/>
</dbReference>
<evidence type="ECO:0000256" key="3">
    <source>
        <dbReference type="ARBA" id="ARBA00022690"/>
    </source>
</evidence>
<keyword evidence="6" id="KW-1015">Disulfide bond</keyword>
<evidence type="ECO:0000313" key="10">
    <source>
        <dbReference type="Proteomes" id="UP000694403"/>
    </source>
</evidence>
<keyword evidence="4" id="KW-0677">Repeat</keyword>
<dbReference type="GO" id="GO:0004867">
    <property type="term" value="F:serine-type endopeptidase inhibitor activity"/>
    <property type="evidence" value="ECO:0007669"/>
    <property type="project" value="UniProtKB-KW"/>
</dbReference>
<evidence type="ECO:0000256" key="1">
    <source>
        <dbReference type="ARBA" id="ARBA00004613"/>
    </source>
</evidence>
<sequence>GVTALLSGCTGAISVFILQLDCSQHPSAKAEDGKVLTPCPRILAEICGTDGVTYPNDCTLCAHNLEHGAKVSKKHDGKCQREAVPVDCRKYRQITMEDGKVHTACQLILAEVCGTDGVTYPNECGLCAHNFEHGTNVTKKHNGKCKKKTEEAFCKEYPTPPAGCPKNYDPVCGTDGKTYGNKCVFCAAVHENLGSLCFEHYGECKSHDEAKQRCLGCSPH</sequence>
<dbReference type="Pfam" id="PF00050">
    <property type="entry name" value="Kazal_1"/>
    <property type="match status" value="3"/>
</dbReference>
<evidence type="ECO:0000256" key="7">
    <source>
        <dbReference type="ARBA" id="ARBA00023180"/>
    </source>
</evidence>
<dbReference type="Ensembl" id="ENSCSRT00000003705.1">
    <property type="protein sequence ID" value="ENSCSRP00000003578.1"/>
    <property type="gene ID" value="ENSCSRG00000002706.1"/>
</dbReference>
<dbReference type="FunFam" id="3.30.60.30:FF:000036">
    <property type="entry name" value="Ovomucoid"/>
    <property type="match status" value="2"/>
</dbReference>
<proteinExistence type="predicted"/>
<dbReference type="FunFam" id="3.30.60.30:FF:000037">
    <property type="entry name" value="Ovomucoid"/>
    <property type="match status" value="1"/>
</dbReference>
<dbReference type="Proteomes" id="UP000694403">
    <property type="component" value="Unplaced"/>
</dbReference>
<feature type="domain" description="Kazal-like" evidence="8">
    <location>
        <begin position="16"/>
        <end position="81"/>
    </location>
</feature>
<dbReference type="InterPro" id="IPR036058">
    <property type="entry name" value="Kazal_dom_sf"/>
</dbReference>
<feature type="domain" description="Kazal-like" evidence="8">
    <location>
        <begin position="148"/>
        <end position="206"/>
    </location>
</feature>
<dbReference type="SUPFAM" id="SSF100895">
    <property type="entry name" value="Kazal-type serine protease inhibitors"/>
    <property type="match status" value="3"/>
</dbReference>
<reference evidence="9" key="2">
    <citation type="submission" date="2025-09" db="UniProtKB">
        <authorList>
            <consortium name="Ensembl"/>
        </authorList>
    </citation>
    <scope>IDENTIFICATION</scope>
</reference>
<evidence type="ECO:0000256" key="4">
    <source>
        <dbReference type="ARBA" id="ARBA00022737"/>
    </source>
</evidence>
<keyword evidence="3" id="KW-0646">Protease inhibitor</keyword>
<dbReference type="PANTHER" id="PTHR21312:SF28">
    <property type="entry name" value="OVOINHIBITOR-RELATED"/>
    <property type="match status" value="1"/>
</dbReference>
<feature type="domain" description="Kazal-like" evidence="8">
    <location>
        <begin position="82"/>
        <end position="147"/>
    </location>
</feature>
<protein>
    <recommendedName>
        <fullName evidence="8">Kazal-like domain-containing protein</fullName>
    </recommendedName>
</protein>
<evidence type="ECO:0000259" key="8">
    <source>
        <dbReference type="PROSITE" id="PS51465"/>
    </source>
</evidence>
<dbReference type="SMART" id="SM00280">
    <property type="entry name" value="KAZAL"/>
    <property type="match status" value="3"/>
</dbReference>
<keyword evidence="7" id="KW-0325">Glycoprotein</keyword>
<dbReference type="PROSITE" id="PS00282">
    <property type="entry name" value="KAZAL_1"/>
    <property type="match status" value="2"/>
</dbReference>
<dbReference type="AlphaFoldDB" id="A0A8C3RV04"/>
<keyword evidence="10" id="KW-1185">Reference proteome</keyword>
<dbReference type="GO" id="GO:0005576">
    <property type="term" value="C:extracellular region"/>
    <property type="evidence" value="ECO:0007669"/>
    <property type="project" value="UniProtKB-SubCell"/>
</dbReference>
<name>A0A8C3RV04_CHESE</name>
<dbReference type="InterPro" id="IPR001239">
    <property type="entry name" value="Prot_inh_Kazal-m"/>
</dbReference>
<organism evidence="9 10">
    <name type="scientific">Chelydra serpentina</name>
    <name type="common">Snapping turtle</name>
    <name type="synonym">Testudo serpentina</name>
    <dbReference type="NCBI Taxonomy" id="8475"/>
    <lineage>
        <taxon>Eukaryota</taxon>
        <taxon>Metazoa</taxon>
        <taxon>Chordata</taxon>
        <taxon>Craniata</taxon>
        <taxon>Vertebrata</taxon>
        <taxon>Euteleostomi</taxon>
        <taxon>Archelosauria</taxon>
        <taxon>Testudinata</taxon>
        <taxon>Testudines</taxon>
        <taxon>Cryptodira</taxon>
        <taxon>Durocryptodira</taxon>
        <taxon>Americhelydia</taxon>
        <taxon>Chelydroidea</taxon>
        <taxon>Chelydridae</taxon>
        <taxon>Chelydra</taxon>
    </lineage>
</organism>
<evidence type="ECO:0000256" key="6">
    <source>
        <dbReference type="ARBA" id="ARBA00023157"/>
    </source>
</evidence>
<keyword evidence="5" id="KW-0722">Serine protease inhibitor</keyword>
<comment type="subcellular location">
    <subcellularLocation>
        <location evidence="1">Secreted</location>
    </subcellularLocation>
</comment>
<evidence type="ECO:0000313" key="9">
    <source>
        <dbReference type="Ensembl" id="ENSCSRP00000003578.1"/>
    </source>
</evidence>
<dbReference type="Gene3D" id="3.30.60.30">
    <property type="match status" value="3"/>
</dbReference>
<accession>A0A8C3RV04</accession>
<evidence type="ECO:0000256" key="5">
    <source>
        <dbReference type="ARBA" id="ARBA00022900"/>
    </source>
</evidence>
<evidence type="ECO:0000256" key="2">
    <source>
        <dbReference type="ARBA" id="ARBA00022525"/>
    </source>
</evidence>
<reference evidence="9" key="1">
    <citation type="submission" date="2025-08" db="UniProtKB">
        <authorList>
            <consortium name="Ensembl"/>
        </authorList>
    </citation>
    <scope>IDENTIFICATION</scope>
</reference>
<dbReference type="PRINTS" id="PR00290">
    <property type="entry name" value="KAZALINHBTR"/>
</dbReference>